<evidence type="ECO:0000313" key="2">
    <source>
        <dbReference type="EMBL" id="EIW76832.1"/>
    </source>
</evidence>
<dbReference type="EMBL" id="JH711585">
    <property type="protein sequence ID" value="EIW76832.1"/>
    <property type="molecule type" value="Genomic_DNA"/>
</dbReference>
<dbReference type="KEGG" id="cput:CONPUDRAFT_146553"/>
<reference evidence="3" key="1">
    <citation type="journal article" date="2012" name="Science">
        <title>The Paleozoic origin of enzymatic lignin decomposition reconstructed from 31 fungal genomes.</title>
        <authorList>
            <person name="Floudas D."/>
            <person name="Binder M."/>
            <person name="Riley R."/>
            <person name="Barry K."/>
            <person name="Blanchette R.A."/>
            <person name="Henrissat B."/>
            <person name="Martinez A.T."/>
            <person name="Otillar R."/>
            <person name="Spatafora J.W."/>
            <person name="Yadav J.S."/>
            <person name="Aerts A."/>
            <person name="Benoit I."/>
            <person name="Boyd A."/>
            <person name="Carlson A."/>
            <person name="Copeland A."/>
            <person name="Coutinho P.M."/>
            <person name="de Vries R.P."/>
            <person name="Ferreira P."/>
            <person name="Findley K."/>
            <person name="Foster B."/>
            <person name="Gaskell J."/>
            <person name="Glotzer D."/>
            <person name="Gorecki P."/>
            <person name="Heitman J."/>
            <person name="Hesse C."/>
            <person name="Hori C."/>
            <person name="Igarashi K."/>
            <person name="Jurgens J.A."/>
            <person name="Kallen N."/>
            <person name="Kersten P."/>
            <person name="Kohler A."/>
            <person name="Kuees U."/>
            <person name="Kumar T.K.A."/>
            <person name="Kuo A."/>
            <person name="LaButti K."/>
            <person name="Larrondo L.F."/>
            <person name="Lindquist E."/>
            <person name="Ling A."/>
            <person name="Lombard V."/>
            <person name="Lucas S."/>
            <person name="Lundell T."/>
            <person name="Martin R."/>
            <person name="McLaughlin D.J."/>
            <person name="Morgenstern I."/>
            <person name="Morin E."/>
            <person name="Murat C."/>
            <person name="Nagy L.G."/>
            <person name="Nolan M."/>
            <person name="Ohm R.A."/>
            <person name="Patyshakuliyeva A."/>
            <person name="Rokas A."/>
            <person name="Ruiz-Duenas F.J."/>
            <person name="Sabat G."/>
            <person name="Salamov A."/>
            <person name="Samejima M."/>
            <person name="Schmutz J."/>
            <person name="Slot J.C."/>
            <person name="St John F."/>
            <person name="Stenlid J."/>
            <person name="Sun H."/>
            <person name="Sun S."/>
            <person name="Syed K."/>
            <person name="Tsang A."/>
            <person name="Wiebenga A."/>
            <person name="Young D."/>
            <person name="Pisabarro A."/>
            <person name="Eastwood D.C."/>
            <person name="Martin F."/>
            <person name="Cullen D."/>
            <person name="Grigoriev I.V."/>
            <person name="Hibbett D.S."/>
        </authorList>
    </citation>
    <scope>NUCLEOTIDE SEQUENCE [LARGE SCALE GENOMIC DNA]</scope>
    <source>
        <strain evidence="3">RWD-64-598 SS2</strain>
    </source>
</reference>
<feature type="transmembrane region" description="Helical" evidence="1">
    <location>
        <begin position="182"/>
        <end position="200"/>
    </location>
</feature>
<organism evidence="2 3">
    <name type="scientific">Coniophora puteana (strain RWD-64-598)</name>
    <name type="common">Brown rot fungus</name>
    <dbReference type="NCBI Taxonomy" id="741705"/>
    <lineage>
        <taxon>Eukaryota</taxon>
        <taxon>Fungi</taxon>
        <taxon>Dikarya</taxon>
        <taxon>Basidiomycota</taxon>
        <taxon>Agaricomycotina</taxon>
        <taxon>Agaricomycetes</taxon>
        <taxon>Agaricomycetidae</taxon>
        <taxon>Boletales</taxon>
        <taxon>Coniophorineae</taxon>
        <taxon>Coniophoraceae</taxon>
        <taxon>Coniophora</taxon>
    </lineage>
</organism>
<keyword evidence="1" id="KW-0472">Membrane</keyword>
<keyword evidence="1" id="KW-0812">Transmembrane</keyword>
<feature type="transmembrane region" description="Helical" evidence="1">
    <location>
        <begin position="145"/>
        <end position="162"/>
    </location>
</feature>
<dbReference type="AlphaFoldDB" id="A0A5M3MC60"/>
<keyword evidence="3" id="KW-1185">Reference proteome</keyword>
<feature type="transmembrane region" description="Helical" evidence="1">
    <location>
        <begin position="88"/>
        <end position="107"/>
    </location>
</feature>
<sequence>MEMTGEVSGFIWPIKLSVYLLLPLFKTVLYILLGLFILEQITIVTTISVLYAMKDNISSIDLSLGGVYECNISDSAPMFVWMNLTNCIAVAVFEVVMVSMALHRIWLHLELVRNDRRNLKMSASAESSSWTALFKNLLAVVIRDNILYFVLIFVFDGIKAATLDPSPAVQGITVSATVFESAVAFMQGFLVCMIGPYLVLSLRKHHAVSYVCSQSGEQTEDAQSNVTTMRFRERDAESLSLTEAV</sequence>
<dbReference type="OrthoDB" id="2641254at2759"/>
<proteinExistence type="predicted"/>
<evidence type="ECO:0000313" key="3">
    <source>
        <dbReference type="Proteomes" id="UP000053558"/>
    </source>
</evidence>
<name>A0A5M3MC60_CONPW</name>
<dbReference type="Proteomes" id="UP000053558">
    <property type="component" value="Unassembled WGS sequence"/>
</dbReference>
<gene>
    <name evidence="2" type="ORF">CONPUDRAFT_146553</name>
</gene>
<keyword evidence="1" id="KW-1133">Transmembrane helix</keyword>
<dbReference type="RefSeq" id="XP_007773157.1">
    <property type="nucleotide sequence ID" value="XM_007774967.1"/>
</dbReference>
<comment type="caution">
    <text evidence="2">The sequence shown here is derived from an EMBL/GenBank/DDBJ whole genome shotgun (WGS) entry which is preliminary data.</text>
</comment>
<accession>A0A5M3MC60</accession>
<protein>
    <submittedName>
        <fullName evidence="2">Uncharacterized protein</fullName>
    </submittedName>
</protein>
<dbReference type="GeneID" id="19202219"/>
<evidence type="ECO:0000256" key="1">
    <source>
        <dbReference type="SAM" id="Phobius"/>
    </source>
</evidence>